<dbReference type="KEGG" id="jde:Jden_0480"/>
<dbReference type="GO" id="GO:0005886">
    <property type="term" value="C:plasma membrane"/>
    <property type="evidence" value="ECO:0007669"/>
    <property type="project" value="UniProtKB-SubCell"/>
</dbReference>
<dbReference type="InterPro" id="IPR003838">
    <property type="entry name" value="ABC3_permease_C"/>
</dbReference>
<evidence type="ECO:0000259" key="9">
    <source>
        <dbReference type="Pfam" id="PF12704"/>
    </source>
</evidence>
<keyword evidence="2" id="KW-1003">Cell membrane</keyword>
<evidence type="ECO:0000256" key="7">
    <source>
        <dbReference type="SAM" id="Phobius"/>
    </source>
</evidence>
<name>C7R085_JONDD</name>
<feature type="domain" description="MacB-like periplasmic core" evidence="9">
    <location>
        <begin position="22"/>
        <end position="227"/>
    </location>
</feature>
<protein>
    <submittedName>
        <fullName evidence="10">Uncharacterized protein</fullName>
    </submittedName>
</protein>
<dbReference type="AlphaFoldDB" id="C7R085"/>
<dbReference type="eggNOG" id="COG0577">
    <property type="taxonomic scope" value="Bacteria"/>
</dbReference>
<accession>C7R085</accession>
<feature type="transmembrane region" description="Helical" evidence="7">
    <location>
        <begin position="319"/>
        <end position="352"/>
    </location>
</feature>
<comment type="similarity">
    <text evidence="6">Belongs to the ABC-4 integral membrane protein family.</text>
</comment>
<keyword evidence="3 7" id="KW-0812">Transmembrane</keyword>
<reference evidence="10 11" key="1">
    <citation type="journal article" date="2009" name="Stand. Genomic Sci.">
        <title>Complete genome sequence of Jonesia denitrificans type strain (Prevot 55134).</title>
        <authorList>
            <person name="Pukall R."/>
            <person name="Gehrich-Schroter G."/>
            <person name="Lapidus A."/>
            <person name="Nolan M."/>
            <person name="Glavina Del Rio T."/>
            <person name="Lucas S."/>
            <person name="Chen F."/>
            <person name="Tice H."/>
            <person name="Pitluck S."/>
            <person name="Cheng J.F."/>
            <person name="Copeland A."/>
            <person name="Saunders E."/>
            <person name="Brettin T."/>
            <person name="Detter J.C."/>
            <person name="Bruce D."/>
            <person name="Goodwin L."/>
            <person name="Pati A."/>
            <person name="Ivanova N."/>
            <person name="Mavromatis K."/>
            <person name="Ovchinnikova G."/>
            <person name="Chen A."/>
            <person name="Palaniappan K."/>
            <person name="Land M."/>
            <person name="Hauser L."/>
            <person name="Chang Y.J."/>
            <person name="Jeffries C.D."/>
            <person name="Chain P."/>
            <person name="Goker M."/>
            <person name="Bristow J."/>
            <person name="Eisen J.A."/>
            <person name="Markowitz V."/>
            <person name="Hugenholtz P."/>
            <person name="Kyrpides N.C."/>
            <person name="Klenk H.P."/>
            <person name="Han C."/>
        </authorList>
    </citation>
    <scope>NUCLEOTIDE SEQUENCE [LARGE SCALE GENOMIC DNA]</scope>
    <source>
        <strain evidence="11">ATCC 14870 / DSM 20603 / BCRC 15368 / CIP 55.134 / JCM 11481 / NBRC 15587 / NCTC 10816 / Prevot 55134</strain>
    </source>
</reference>
<dbReference type="HOGENOM" id="CLU_000604_8_0_11"/>
<dbReference type="OrthoDB" id="9780560at2"/>
<evidence type="ECO:0000256" key="5">
    <source>
        <dbReference type="ARBA" id="ARBA00023136"/>
    </source>
</evidence>
<gene>
    <name evidence="10" type="ordered locus">Jden_0480</name>
</gene>
<dbReference type="STRING" id="471856.Jden_0480"/>
<dbReference type="InterPro" id="IPR050250">
    <property type="entry name" value="Macrolide_Exporter_MacB"/>
</dbReference>
<dbReference type="PANTHER" id="PTHR30572:SF4">
    <property type="entry name" value="ABC TRANSPORTER PERMEASE YTRF"/>
    <property type="match status" value="1"/>
</dbReference>
<sequence>MRAFIDTFHDCALDMSARLQRTLLLVIAVALGAGTFVMSLGSNVTASHQITNDMAAGTLDHISVSVSGGTETRTFPDNADTRALTLPMVESSARRLDISIDRVQPNRFTTANLDDYITDVTVTGVTSGYFDVMDITGGTQGHWVLDATEHTNVAYLGTTAAQQLGIPTDTPYPTGYQISLAGRRVDVIGIVHSSPRARIDHLIIVPYAYALAVEPTDSQAVLTVRTAIGAGGPVSTALRQVVRPDAPERLSVTQVATLDSLRSGVDSQLSRLGMSVGVTLLVLTTLLIANSMIVSVMSRTSEIGLRRALGSSHADIARLFLTEGAITGVLGGLAGAAVGVVGTVVTALVNGWSVSMPWWLPLIGLAIGAVVGVLASVYPALSAAKVNPATAIRAD</sequence>
<feature type="domain" description="ABC3 transporter permease C-terminal" evidence="8">
    <location>
        <begin position="275"/>
        <end position="388"/>
    </location>
</feature>
<evidence type="ECO:0000313" key="10">
    <source>
        <dbReference type="EMBL" id="ACV08144.1"/>
    </source>
</evidence>
<feature type="transmembrane region" description="Helical" evidence="7">
    <location>
        <begin position="272"/>
        <end position="298"/>
    </location>
</feature>
<dbReference type="Pfam" id="PF02687">
    <property type="entry name" value="FtsX"/>
    <property type="match status" value="1"/>
</dbReference>
<dbReference type="Proteomes" id="UP000000628">
    <property type="component" value="Chromosome"/>
</dbReference>
<comment type="subcellular location">
    <subcellularLocation>
        <location evidence="1">Cell membrane</location>
        <topology evidence="1">Multi-pass membrane protein</topology>
    </subcellularLocation>
</comment>
<proteinExistence type="inferred from homology"/>
<feature type="transmembrane region" description="Helical" evidence="7">
    <location>
        <begin position="23"/>
        <end position="41"/>
    </location>
</feature>
<dbReference type="EMBL" id="CP001706">
    <property type="protein sequence ID" value="ACV08144.1"/>
    <property type="molecule type" value="Genomic_DNA"/>
</dbReference>
<dbReference type="GO" id="GO:0022857">
    <property type="term" value="F:transmembrane transporter activity"/>
    <property type="evidence" value="ECO:0007669"/>
    <property type="project" value="TreeGrafter"/>
</dbReference>
<evidence type="ECO:0000256" key="1">
    <source>
        <dbReference type="ARBA" id="ARBA00004651"/>
    </source>
</evidence>
<keyword evidence="11" id="KW-1185">Reference proteome</keyword>
<organism evidence="10 11">
    <name type="scientific">Jonesia denitrificans (strain ATCC 14870 / DSM 20603 / BCRC 15368 / CIP 55.134 / JCM 11481 / NBRC 15587 / NCTC 10816 / Prevot 55134)</name>
    <name type="common">Listeria denitrificans</name>
    <dbReference type="NCBI Taxonomy" id="471856"/>
    <lineage>
        <taxon>Bacteria</taxon>
        <taxon>Bacillati</taxon>
        <taxon>Actinomycetota</taxon>
        <taxon>Actinomycetes</taxon>
        <taxon>Micrococcales</taxon>
        <taxon>Jonesiaceae</taxon>
        <taxon>Jonesia</taxon>
    </lineage>
</organism>
<evidence type="ECO:0000256" key="4">
    <source>
        <dbReference type="ARBA" id="ARBA00022989"/>
    </source>
</evidence>
<feature type="transmembrane region" description="Helical" evidence="7">
    <location>
        <begin position="358"/>
        <end position="381"/>
    </location>
</feature>
<dbReference type="RefSeq" id="WP_015770773.1">
    <property type="nucleotide sequence ID" value="NC_013174.1"/>
</dbReference>
<evidence type="ECO:0000256" key="3">
    <source>
        <dbReference type="ARBA" id="ARBA00022692"/>
    </source>
</evidence>
<dbReference type="InterPro" id="IPR025857">
    <property type="entry name" value="MacB_PCD"/>
</dbReference>
<evidence type="ECO:0000313" key="11">
    <source>
        <dbReference type="Proteomes" id="UP000000628"/>
    </source>
</evidence>
<evidence type="ECO:0000259" key="8">
    <source>
        <dbReference type="Pfam" id="PF02687"/>
    </source>
</evidence>
<dbReference type="PANTHER" id="PTHR30572">
    <property type="entry name" value="MEMBRANE COMPONENT OF TRANSPORTER-RELATED"/>
    <property type="match status" value="1"/>
</dbReference>
<evidence type="ECO:0000256" key="2">
    <source>
        <dbReference type="ARBA" id="ARBA00022475"/>
    </source>
</evidence>
<dbReference type="Pfam" id="PF12704">
    <property type="entry name" value="MacB_PCD"/>
    <property type="match status" value="1"/>
</dbReference>
<keyword evidence="5 7" id="KW-0472">Membrane</keyword>
<keyword evidence="4 7" id="KW-1133">Transmembrane helix</keyword>
<evidence type="ECO:0000256" key="6">
    <source>
        <dbReference type="ARBA" id="ARBA00038076"/>
    </source>
</evidence>